<reference evidence="6" key="2">
    <citation type="submission" date="2023-05" db="EMBL/GenBank/DDBJ databases">
        <authorList>
            <person name="Fouks B."/>
        </authorList>
    </citation>
    <scope>NUCLEOTIDE SEQUENCE</scope>
    <source>
        <strain evidence="6">Stay&amp;Tobe</strain>
        <tissue evidence="6">Testes</tissue>
    </source>
</reference>
<dbReference type="AlphaFoldDB" id="A0AAD7ZH01"/>
<comment type="similarity">
    <text evidence="2 4">Belongs to the AB hydrolase superfamily. Lipase family.</text>
</comment>
<evidence type="ECO:0000256" key="2">
    <source>
        <dbReference type="ARBA" id="ARBA00010701"/>
    </source>
</evidence>
<evidence type="ECO:0000259" key="5">
    <source>
        <dbReference type="Pfam" id="PF00151"/>
    </source>
</evidence>
<evidence type="ECO:0000313" key="7">
    <source>
        <dbReference type="Proteomes" id="UP001233999"/>
    </source>
</evidence>
<comment type="subcellular location">
    <subcellularLocation>
        <location evidence="1">Secreted</location>
    </subcellularLocation>
</comment>
<name>A0AAD7ZH01_DIPPU</name>
<dbReference type="GO" id="GO:0005615">
    <property type="term" value="C:extracellular space"/>
    <property type="evidence" value="ECO:0007669"/>
    <property type="project" value="TreeGrafter"/>
</dbReference>
<dbReference type="SUPFAM" id="SSF53474">
    <property type="entry name" value="alpha/beta-Hydrolases"/>
    <property type="match status" value="1"/>
</dbReference>
<sequence length="270" mass="29210">GSNGWNSHHDTVILIHGYGGKDGSFPMVVLRDAYLRNGSYNVFVVDWGLLSRPPCYASSVHNMRPVARCLSQLFTFLRDNGAPLHRTTCVGHSLGAHMCGLVSFYLYFKIGNVSLDPARPLIRGSNRLRSIDASVVQVIHTNAGQFGESGRLGIIDFCVNGGREQPTCEKRQNVALCSHVRAVCYMAESINPSTARIASPCSTRKCSGGSRRGSARIGLELPVLMGQHTPDSAAGTFCVSNSDEPYCPSGPGHPGDIRCCNEQSQNLQEL</sequence>
<evidence type="ECO:0000256" key="3">
    <source>
        <dbReference type="ARBA" id="ARBA00022525"/>
    </source>
</evidence>
<gene>
    <name evidence="6" type="ORF">L9F63_024333</name>
</gene>
<dbReference type="Gene3D" id="3.40.50.1820">
    <property type="entry name" value="alpha/beta hydrolase"/>
    <property type="match status" value="1"/>
</dbReference>
<feature type="domain" description="Lipase" evidence="5">
    <location>
        <begin position="5"/>
        <end position="204"/>
    </location>
</feature>
<evidence type="ECO:0000256" key="1">
    <source>
        <dbReference type="ARBA" id="ARBA00004613"/>
    </source>
</evidence>
<dbReference type="EMBL" id="JASPKZ010008315">
    <property type="protein sequence ID" value="KAJ9580490.1"/>
    <property type="molecule type" value="Genomic_DNA"/>
</dbReference>
<dbReference type="PANTHER" id="PTHR11610">
    <property type="entry name" value="LIPASE"/>
    <property type="match status" value="1"/>
</dbReference>
<comment type="caution">
    <text evidence="6">The sequence shown here is derived from an EMBL/GenBank/DDBJ whole genome shotgun (WGS) entry which is preliminary data.</text>
</comment>
<feature type="non-terminal residue" evidence="6">
    <location>
        <position position="270"/>
    </location>
</feature>
<protein>
    <recommendedName>
        <fullName evidence="5">Lipase domain-containing protein</fullName>
    </recommendedName>
</protein>
<evidence type="ECO:0000256" key="4">
    <source>
        <dbReference type="RuleBase" id="RU004262"/>
    </source>
</evidence>
<dbReference type="Proteomes" id="UP001233999">
    <property type="component" value="Unassembled WGS sequence"/>
</dbReference>
<dbReference type="InterPro" id="IPR013818">
    <property type="entry name" value="Lipase"/>
</dbReference>
<keyword evidence="3" id="KW-0964">Secreted</keyword>
<dbReference type="InterPro" id="IPR000734">
    <property type="entry name" value="TAG_lipase"/>
</dbReference>
<keyword evidence="7" id="KW-1185">Reference proteome</keyword>
<reference evidence="6" key="1">
    <citation type="journal article" date="2023" name="IScience">
        <title>Live-bearing cockroach genome reveals convergent evolutionary mechanisms linked to viviparity in insects and beyond.</title>
        <authorList>
            <person name="Fouks B."/>
            <person name="Harrison M.C."/>
            <person name="Mikhailova A.A."/>
            <person name="Marchal E."/>
            <person name="English S."/>
            <person name="Carruthers M."/>
            <person name="Jennings E.C."/>
            <person name="Chiamaka E.L."/>
            <person name="Frigard R.A."/>
            <person name="Pippel M."/>
            <person name="Attardo G.M."/>
            <person name="Benoit J.B."/>
            <person name="Bornberg-Bauer E."/>
            <person name="Tobe S.S."/>
        </authorList>
    </citation>
    <scope>NUCLEOTIDE SEQUENCE</scope>
    <source>
        <strain evidence="6">Stay&amp;Tobe</strain>
    </source>
</reference>
<dbReference type="GO" id="GO:0017171">
    <property type="term" value="F:serine hydrolase activity"/>
    <property type="evidence" value="ECO:0007669"/>
    <property type="project" value="TreeGrafter"/>
</dbReference>
<dbReference type="GO" id="GO:0016042">
    <property type="term" value="P:lipid catabolic process"/>
    <property type="evidence" value="ECO:0007669"/>
    <property type="project" value="TreeGrafter"/>
</dbReference>
<dbReference type="GO" id="GO:0016298">
    <property type="term" value="F:lipase activity"/>
    <property type="evidence" value="ECO:0007669"/>
    <property type="project" value="InterPro"/>
</dbReference>
<dbReference type="PANTHER" id="PTHR11610:SF172">
    <property type="entry name" value="LIPASE MEMBER H-A-LIKE PROTEIN"/>
    <property type="match status" value="1"/>
</dbReference>
<evidence type="ECO:0000313" key="6">
    <source>
        <dbReference type="EMBL" id="KAJ9580490.1"/>
    </source>
</evidence>
<proteinExistence type="inferred from homology"/>
<dbReference type="Pfam" id="PF00151">
    <property type="entry name" value="Lipase"/>
    <property type="match status" value="1"/>
</dbReference>
<accession>A0AAD7ZH01</accession>
<dbReference type="InterPro" id="IPR029058">
    <property type="entry name" value="AB_hydrolase_fold"/>
</dbReference>
<organism evidence="6 7">
    <name type="scientific">Diploptera punctata</name>
    <name type="common">Pacific beetle cockroach</name>
    <dbReference type="NCBI Taxonomy" id="6984"/>
    <lineage>
        <taxon>Eukaryota</taxon>
        <taxon>Metazoa</taxon>
        <taxon>Ecdysozoa</taxon>
        <taxon>Arthropoda</taxon>
        <taxon>Hexapoda</taxon>
        <taxon>Insecta</taxon>
        <taxon>Pterygota</taxon>
        <taxon>Neoptera</taxon>
        <taxon>Polyneoptera</taxon>
        <taxon>Dictyoptera</taxon>
        <taxon>Blattodea</taxon>
        <taxon>Blaberoidea</taxon>
        <taxon>Blaberidae</taxon>
        <taxon>Diplopterinae</taxon>
        <taxon>Diploptera</taxon>
    </lineage>
</organism>